<proteinExistence type="inferred from homology"/>
<protein>
    <recommendedName>
        <fullName evidence="1">Protein Smg homolog</fullName>
    </recommendedName>
</protein>
<comment type="similarity">
    <text evidence="1">Belongs to the Smg family.</text>
</comment>
<evidence type="ECO:0000313" key="3">
    <source>
        <dbReference type="Proteomes" id="UP000662914"/>
    </source>
</evidence>
<accession>A0A809RS66</accession>
<dbReference type="HAMAP" id="MF_00598">
    <property type="entry name" value="Smg"/>
    <property type="match status" value="1"/>
</dbReference>
<dbReference type="PANTHER" id="PTHR38692:SF1">
    <property type="entry name" value="PROTEIN SMG"/>
    <property type="match status" value="1"/>
</dbReference>
<evidence type="ECO:0000256" key="1">
    <source>
        <dbReference type="HAMAP-Rule" id="MF_00598"/>
    </source>
</evidence>
<reference evidence="2" key="1">
    <citation type="journal article" name="DNA Res.">
        <title>The physiological potential of anammox bacteria as revealed by their core genome structure.</title>
        <authorList>
            <person name="Okubo T."/>
            <person name="Toyoda A."/>
            <person name="Fukuhara K."/>
            <person name="Uchiyama I."/>
            <person name="Harigaya Y."/>
            <person name="Kuroiwa M."/>
            <person name="Suzuki T."/>
            <person name="Murakami Y."/>
            <person name="Suwa Y."/>
            <person name="Takami H."/>
        </authorList>
    </citation>
    <scope>NUCLEOTIDE SEQUENCE</scope>
    <source>
        <strain evidence="2">317325-3</strain>
    </source>
</reference>
<dbReference type="KEGG" id="ddz:DSYM_00060"/>
<dbReference type="EMBL" id="AP021857">
    <property type="protein sequence ID" value="BBO19307.1"/>
    <property type="molecule type" value="Genomic_DNA"/>
</dbReference>
<dbReference type="PANTHER" id="PTHR38692">
    <property type="entry name" value="PROTEIN SMG"/>
    <property type="match status" value="1"/>
</dbReference>
<dbReference type="Proteomes" id="UP000662914">
    <property type="component" value="Chromosome"/>
</dbReference>
<evidence type="ECO:0000313" key="2">
    <source>
        <dbReference type="EMBL" id="BBO19307.1"/>
    </source>
</evidence>
<dbReference type="AlphaFoldDB" id="A0A809RS66"/>
<dbReference type="InterPro" id="IPR007456">
    <property type="entry name" value="Smg"/>
</dbReference>
<sequence>MFDILVYLFENFFHADAYPEPEQLALKLSAAGFEYDEINEALQWLDGLHEAGENDLPAIAIDSDSVRCYAAEELAKLDAECRGFLVFLESAGVLNPLTRELILERAMALPDHSVSLSRLKIIVLMVFWKQHQAMDTLILEELLSGNESHYLH</sequence>
<organism evidence="2 3">
    <name type="scientific">Candidatus Desulfobacillus denitrificans</name>
    <dbReference type="NCBI Taxonomy" id="2608985"/>
    <lineage>
        <taxon>Bacteria</taxon>
        <taxon>Pseudomonadati</taxon>
        <taxon>Pseudomonadota</taxon>
        <taxon>Betaproteobacteria</taxon>
        <taxon>Candidatus Desulfobacillus</taxon>
    </lineage>
</organism>
<gene>
    <name evidence="1" type="primary">smg</name>
    <name evidence="2" type="ORF">DSYM_00060</name>
</gene>
<dbReference type="Pfam" id="PF04361">
    <property type="entry name" value="DUF494"/>
    <property type="match status" value="1"/>
</dbReference>
<name>A0A809RS66_9PROT</name>